<sequence length="73" mass="8226">MGVYSRGGAVTERESRYPIEYSSWASTNRIAADIDVLCKGFRVKESAKSMFGGLSTAEHNQDFRTNMRCDAWI</sequence>
<evidence type="ECO:0000313" key="2">
    <source>
        <dbReference type="WBParaSite" id="L893_g13262.t1"/>
    </source>
</evidence>
<dbReference type="AlphaFoldDB" id="A0A1I7Y6L0"/>
<reference evidence="2" key="1">
    <citation type="submission" date="2016-11" db="UniProtKB">
        <authorList>
            <consortium name="WormBaseParasite"/>
        </authorList>
    </citation>
    <scope>IDENTIFICATION</scope>
</reference>
<keyword evidence="1" id="KW-1185">Reference proteome</keyword>
<name>A0A1I7Y6L0_9BILA</name>
<evidence type="ECO:0000313" key="1">
    <source>
        <dbReference type="Proteomes" id="UP000095287"/>
    </source>
</evidence>
<protein>
    <submittedName>
        <fullName evidence="2">Conserved domain protein</fullName>
    </submittedName>
</protein>
<accession>A0A1I7Y6L0</accession>
<dbReference type="WBParaSite" id="L893_g13262.t1">
    <property type="protein sequence ID" value="L893_g13262.t1"/>
    <property type="gene ID" value="L893_g13262"/>
</dbReference>
<organism evidence="1 2">
    <name type="scientific">Steinernema glaseri</name>
    <dbReference type="NCBI Taxonomy" id="37863"/>
    <lineage>
        <taxon>Eukaryota</taxon>
        <taxon>Metazoa</taxon>
        <taxon>Ecdysozoa</taxon>
        <taxon>Nematoda</taxon>
        <taxon>Chromadorea</taxon>
        <taxon>Rhabditida</taxon>
        <taxon>Tylenchina</taxon>
        <taxon>Panagrolaimomorpha</taxon>
        <taxon>Strongyloidoidea</taxon>
        <taxon>Steinernematidae</taxon>
        <taxon>Steinernema</taxon>
    </lineage>
</organism>
<proteinExistence type="predicted"/>
<dbReference type="Proteomes" id="UP000095287">
    <property type="component" value="Unplaced"/>
</dbReference>